<keyword evidence="18" id="KW-1185">Reference proteome</keyword>
<comment type="subcellular location">
    <subcellularLocation>
        <location evidence="3">Endoplasmic reticulum membrane</location>
        <topology evidence="3">Peripheral membrane protein</topology>
    </subcellularLocation>
    <subcellularLocation>
        <location evidence="2">Microsome membrane</location>
        <topology evidence="2">Peripheral membrane protein</topology>
    </subcellularLocation>
</comment>
<dbReference type="Gene3D" id="1.10.630.10">
    <property type="entry name" value="Cytochrome P450"/>
    <property type="match status" value="1"/>
</dbReference>
<dbReference type="InterPro" id="IPR001128">
    <property type="entry name" value="Cyt_P450"/>
</dbReference>
<keyword evidence="12 16" id="KW-0503">Monooxygenase</keyword>
<evidence type="ECO:0000256" key="3">
    <source>
        <dbReference type="ARBA" id="ARBA00004406"/>
    </source>
</evidence>
<keyword evidence="13" id="KW-0472">Membrane</keyword>
<evidence type="ECO:0000313" key="18">
    <source>
        <dbReference type="Proteomes" id="UP000007151"/>
    </source>
</evidence>
<evidence type="ECO:0000256" key="5">
    <source>
        <dbReference type="ARBA" id="ARBA00012109"/>
    </source>
</evidence>
<dbReference type="OrthoDB" id="2789670at2759"/>
<evidence type="ECO:0000256" key="11">
    <source>
        <dbReference type="ARBA" id="ARBA00023004"/>
    </source>
</evidence>
<evidence type="ECO:0000256" key="9">
    <source>
        <dbReference type="ARBA" id="ARBA00022848"/>
    </source>
</evidence>
<comment type="similarity">
    <text evidence="4 16">Belongs to the cytochrome P450 family.</text>
</comment>
<evidence type="ECO:0000256" key="13">
    <source>
        <dbReference type="ARBA" id="ARBA00023136"/>
    </source>
</evidence>
<keyword evidence="7 15" id="KW-0479">Metal-binding</keyword>
<organism evidence="17 18">
    <name type="scientific">Danaus plexippus plexippus</name>
    <dbReference type="NCBI Taxonomy" id="278856"/>
    <lineage>
        <taxon>Eukaryota</taxon>
        <taxon>Metazoa</taxon>
        <taxon>Ecdysozoa</taxon>
        <taxon>Arthropoda</taxon>
        <taxon>Hexapoda</taxon>
        <taxon>Insecta</taxon>
        <taxon>Pterygota</taxon>
        <taxon>Neoptera</taxon>
        <taxon>Endopterygota</taxon>
        <taxon>Lepidoptera</taxon>
        <taxon>Glossata</taxon>
        <taxon>Ditrysia</taxon>
        <taxon>Papilionoidea</taxon>
        <taxon>Nymphalidae</taxon>
        <taxon>Danainae</taxon>
        <taxon>Danaini</taxon>
        <taxon>Danaina</taxon>
        <taxon>Danaus</taxon>
        <taxon>Danaus</taxon>
    </lineage>
</organism>
<dbReference type="STRING" id="278856.A0A212EPU8"/>
<dbReference type="KEGG" id="dpl:KGM_207307"/>
<dbReference type="GO" id="GO:0016712">
    <property type="term" value="F:oxidoreductase activity, acting on paired donors, with incorporation or reduction of molecular oxygen, reduced flavin or flavoprotein as one donor, and incorporation of one atom of oxygen"/>
    <property type="evidence" value="ECO:0007669"/>
    <property type="project" value="UniProtKB-EC"/>
</dbReference>
<dbReference type="EMBL" id="AGBW02013361">
    <property type="protein sequence ID" value="OWR43525.1"/>
    <property type="molecule type" value="Genomic_DNA"/>
</dbReference>
<dbReference type="InterPro" id="IPR036396">
    <property type="entry name" value="Cyt_P450_sf"/>
</dbReference>
<dbReference type="InterPro" id="IPR002401">
    <property type="entry name" value="Cyt_P450_E_grp-I"/>
</dbReference>
<dbReference type="FunFam" id="1.10.630.10:FF:000042">
    <property type="entry name" value="Cytochrome P450"/>
    <property type="match status" value="1"/>
</dbReference>
<evidence type="ECO:0000256" key="8">
    <source>
        <dbReference type="ARBA" id="ARBA00022824"/>
    </source>
</evidence>
<evidence type="ECO:0000256" key="12">
    <source>
        <dbReference type="ARBA" id="ARBA00023033"/>
    </source>
</evidence>
<dbReference type="PRINTS" id="PR00385">
    <property type="entry name" value="P450"/>
</dbReference>
<accession>A0A212EPU8</accession>
<dbReference type="CDD" id="cd11056">
    <property type="entry name" value="CYP6-like"/>
    <property type="match status" value="1"/>
</dbReference>
<dbReference type="eggNOG" id="KOG0158">
    <property type="taxonomic scope" value="Eukaryota"/>
</dbReference>
<evidence type="ECO:0000256" key="14">
    <source>
        <dbReference type="ARBA" id="ARBA00047827"/>
    </source>
</evidence>
<dbReference type="GO" id="GO:0020037">
    <property type="term" value="F:heme binding"/>
    <property type="evidence" value="ECO:0007669"/>
    <property type="project" value="InterPro"/>
</dbReference>
<dbReference type="Pfam" id="PF00067">
    <property type="entry name" value="p450"/>
    <property type="match status" value="1"/>
</dbReference>
<keyword evidence="8" id="KW-0256">Endoplasmic reticulum</keyword>
<dbReference type="Proteomes" id="UP000007151">
    <property type="component" value="Unassembled WGS sequence"/>
</dbReference>
<dbReference type="InterPro" id="IPR017972">
    <property type="entry name" value="Cyt_P450_CS"/>
</dbReference>
<evidence type="ECO:0000256" key="7">
    <source>
        <dbReference type="ARBA" id="ARBA00022723"/>
    </source>
</evidence>
<dbReference type="PRINTS" id="PR00463">
    <property type="entry name" value="EP450I"/>
</dbReference>
<keyword evidence="9" id="KW-0492">Microsome</keyword>
<evidence type="ECO:0000256" key="10">
    <source>
        <dbReference type="ARBA" id="ARBA00023002"/>
    </source>
</evidence>
<dbReference type="EC" id="1.14.14.1" evidence="5"/>
<evidence type="ECO:0000256" key="4">
    <source>
        <dbReference type="ARBA" id="ARBA00010617"/>
    </source>
</evidence>
<dbReference type="PANTHER" id="PTHR24292">
    <property type="entry name" value="CYTOCHROME P450"/>
    <property type="match status" value="1"/>
</dbReference>
<evidence type="ECO:0000313" key="17">
    <source>
        <dbReference type="EMBL" id="OWR43525.1"/>
    </source>
</evidence>
<evidence type="ECO:0000256" key="1">
    <source>
        <dbReference type="ARBA" id="ARBA00001971"/>
    </source>
</evidence>
<proteinExistence type="inferred from homology"/>
<dbReference type="SUPFAM" id="SSF48264">
    <property type="entry name" value="Cytochrome P450"/>
    <property type="match status" value="1"/>
</dbReference>
<sequence>MFYVVFFCVLLFYFYGIRTFNYWRNRGIKNDKPLPYFGNNLKQFVQKSSMAMVATDLYKRYPEEKVVGFFRGTSPELVIRDPVIIKRILVTDFQHFYARGFNTHETVIEPLLQNLFFADGDLWRLIRQRFGQSFSTGKIKSMFSFITDGAEKLQSLANDISELDSYDIKELMARYTTDFIGACGFGINMDTLGNDSSEFRKLGKRIFQRTFRDSVAGASKYIFPDLCRYINFLAPELETSINTLVQKVMHYRNYKPCGRNDFIDIMLELKERGKISVESLNLKDSNGCPKIVEMEFTDLLITAQSFLFFGAGFETTSTTSSFTLHQLAYHPDWQLKVQNEIDRVLIKYNGKITYEAVNEMQCLEKCFYEAMRLYPAVGFLMRKCTTSSYTFPEIGLTIDKGVKVIIPIQAIHNDEKYFYEPNKFHPDRFTSSKDMKNSIFLPFGDGPRACIAARLGKLLAMAGIAAILHKFQVEPSAESKQFPEPDPMGIVSESFIGGLPIKLRRR</sequence>
<feature type="binding site" description="axial binding residue" evidence="15">
    <location>
        <position position="450"/>
    </location>
    <ligand>
        <name>heme</name>
        <dbReference type="ChEBI" id="CHEBI:30413"/>
    </ligand>
    <ligandPart>
        <name>Fe</name>
        <dbReference type="ChEBI" id="CHEBI:18248"/>
    </ligandPart>
</feature>
<evidence type="ECO:0000256" key="16">
    <source>
        <dbReference type="RuleBase" id="RU000461"/>
    </source>
</evidence>
<evidence type="ECO:0000256" key="2">
    <source>
        <dbReference type="ARBA" id="ARBA00004174"/>
    </source>
</evidence>
<keyword evidence="10 16" id="KW-0560">Oxidoreductase</keyword>
<protein>
    <recommendedName>
        <fullName evidence="5">unspecific monooxygenase</fullName>
        <ecNumber evidence="5">1.14.14.1</ecNumber>
    </recommendedName>
</protein>
<keyword evidence="6 15" id="KW-0349">Heme</keyword>
<reference evidence="17 18" key="1">
    <citation type="journal article" date="2011" name="Cell">
        <title>The monarch butterfly genome yields insights into long-distance migration.</title>
        <authorList>
            <person name="Zhan S."/>
            <person name="Merlin C."/>
            <person name="Boore J.L."/>
            <person name="Reppert S.M."/>
        </authorList>
    </citation>
    <scope>NUCLEOTIDE SEQUENCE [LARGE SCALE GENOMIC DNA]</scope>
    <source>
        <strain evidence="17">F-2</strain>
    </source>
</reference>
<dbReference type="InterPro" id="IPR050476">
    <property type="entry name" value="Insect_CytP450_Detox"/>
</dbReference>
<evidence type="ECO:0000256" key="6">
    <source>
        <dbReference type="ARBA" id="ARBA00022617"/>
    </source>
</evidence>
<gene>
    <name evidence="17" type="ORF">KGM_207307</name>
</gene>
<dbReference type="GO" id="GO:0005789">
    <property type="term" value="C:endoplasmic reticulum membrane"/>
    <property type="evidence" value="ECO:0007669"/>
    <property type="project" value="UniProtKB-SubCell"/>
</dbReference>
<name>A0A212EPU8_DANPL</name>
<keyword evidence="11 15" id="KW-0408">Iron</keyword>
<comment type="cofactor">
    <cofactor evidence="1 15">
        <name>heme</name>
        <dbReference type="ChEBI" id="CHEBI:30413"/>
    </cofactor>
</comment>
<dbReference type="PANTHER" id="PTHR24292:SF54">
    <property type="entry name" value="CYP9F3-RELATED"/>
    <property type="match status" value="1"/>
</dbReference>
<evidence type="ECO:0000256" key="15">
    <source>
        <dbReference type="PIRSR" id="PIRSR602401-1"/>
    </source>
</evidence>
<dbReference type="PROSITE" id="PS00086">
    <property type="entry name" value="CYTOCHROME_P450"/>
    <property type="match status" value="1"/>
</dbReference>
<dbReference type="AlphaFoldDB" id="A0A212EPU8"/>
<comment type="catalytic activity">
    <reaction evidence="14">
        <text>an organic molecule + reduced [NADPH--hemoprotein reductase] + O2 = an alcohol + oxidized [NADPH--hemoprotein reductase] + H2O + H(+)</text>
        <dbReference type="Rhea" id="RHEA:17149"/>
        <dbReference type="Rhea" id="RHEA-COMP:11964"/>
        <dbReference type="Rhea" id="RHEA-COMP:11965"/>
        <dbReference type="ChEBI" id="CHEBI:15377"/>
        <dbReference type="ChEBI" id="CHEBI:15378"/>
        <dbReference type="ChEBI" id="CHEBI:15379"/>
        <dbReference type="ChEBI" id="CHEBI:30879"/>
        <dbReference type="ChEBI" id="CHEBI:57618"/>
        <dbReference type="ChEBI" id="CHEBI:58210"/>
        <dbReference type="ChEBI" id="CHEBI:142491"/>
        <dbReference type="EC" id="1.14.14.1"/>
    </reaction>
</comment>
<dbReference type="GO" id="GO:0005506">
    <property type="term" value="F:iron ion binding"/>
    <property type="evidence" value="ECO:0007669"/>
    <property type="project" value="InterPro"/>
</dbReference>
<comment type="caution">
    <text evidence="17">The sequence shown here is derived from an EMBL/GenBank/DDBJ whole genome shotgun (WGS) entry which is preliminary data.</text>
</comment>